<dbReference type="Gene3D" id="2.120.10.80">
    <property type="entry name" value="Kelch-type beta propeller"/>
    <property type="match status" value="2"/>
</dbReference>
<evidence type="ECO:0000256" key="1">
    <source>
        <dbReference type="ARBA" id="ARBA00022441"/>
    </source>
</evidence>
<dbReference type="Ensembl" id="ENSCINT00000014893.3">
    <property type="protein sequence ID" value="ENSCINP00000014893.3"/>
    <property type="gene ID" value="ENSCING00000007259.3"/>
</dbReference>
<dbReference type="InterPro" id="IPR000210">
    <property type="entry name" value="BTB/POZ_dom"/>
</dbReference>
<dbReference type="Gene3D" id="1.25.40.420">
    <property type="match status" value="1"/>
</dbReference>
<dbReference type="GO" id="GO:0043161">
    <property type="term" value="P:proteasome-mediated ubiquitin-dependent protein catabolic process"/>
    <property type="evidence" value="ECO:0000318"/>
    <property type="project" value="GO_Central"/>
</dbReference>
<evidence type="ECO:0000313" key="5">
    <source>
        <dbReference type="Proteomes" id="UP000008144"/>
    </source>
</evidence>
<dbReference type="HOGENOM" id="CLU_004253_14_2_1"/>
<dbReference type="UniPathway" id="UPA00143"/>
<dbReference type="SMART" id="SM00875">
    <property type="entry name" value="BACK"/>
    <property type="match status" value="1"/>
</dbReference>
<keyword evidence="5" id="KW-1185">Reference proteome</keyword>
<keyword evidence="1" id="KW-0880">Kelch repeat</keyword>
<dbReference type="Proteomes" id="UP000008144">
    <property type="component" value="Unassembled WGS sequence"/>
</dbReference>
<evidence type="ECO:0000313" key="4">
    <source>
        <dbReference type="Ensembl" id="ENSCINP00000014893.3"/>
    </source>
</evidence>
<evidence type="ECO:0000256" key="2">
    <source>
        <dbReference type="ARBA" id="ARBA00022737"/>
    </source>
</evidence>
<accession>F6U7S8</accession>
<dbReference type="Pfam" id="PF01344">
    <property type="entry name" value="Kelch_1"/>
    <property type="match status" value="1"/>
</dbReference>
<dbReference type="Pfam" id="PF07707">
    <property type="entry name" value="BACK"/>
    <property type="match status" value="1"/>
</dbReference>
<dbReference type="GO" id="GO:0005737">
    <property type="term" value="C:cytoplasm"/>
    <property type="evidence" value="ECO:0000318"/>
    <property type="project" value="GO_Central"/>
</dbReference>
<dbReference type="STRING" id="7719.ENSCINP00000014893"/>
<dbReference type="GO" id="GO:0016567">
    <property type="term" value="P:protein ubiquitination"/>
    <property type="evidence" value="ECO:0007669"/>
    <property type="project" value="UniProtKB-UniPathway"/>
</dbReference>
<dbReference type="PROSITE" id="PS50097">
    <property type="entry name" value="BTB"/>
    <property type="match status" value="1"/>
</dbReference>
<dbReference type="GO" id="GO:0031463">
    <property type="term" value="C:Cul3-RING ubiquitin ligase complex"/>
    <property type="evidence" value="ECO:0000318"/>
    <property type="project" value="GO_Central"/>
</dbReference>
<dbReference type="OMA" id="TWSVVGQ"/>
<reference evidence="4" key="2">
    <citation type="submission" date="2025-08" db="UniProtKB">
        <authorList>
            <consortium name="Ensembl"/>
        </authorList>
    </citation>
    <scope>IDENTIFICATION</scope>
</reference>
<name>F6U7S8_CIOIN</name>
<proteinExistence type="predicted"/>
<dbReference type="SUPFAM" id="SSF117281">
    <property type="entry name" value="Kelch motif"/>
    <property type="match status" value="1"/>
</dbReference>
<dbReference type="InParanoid" id="F6U7S8"/>
<dbReference type="InterPro" id="IPR015915">
    <property type="entry name" value="Kelch-typ_b-propeller"/>
</dbReference>
<dbReference type="GeneTree" id="ENSGT00940000158631"/>
<dbReference type="PANTHER" id="PTHR24412:SF498">
    <property type="entry name" value="KELCH-LIKE PROTEIN 26 ISOFORM X1"/>
    <property type="match status" value="1"/>
</dbReference>
<dbReference type="AlphaFoldDB" id="F6U7S8"/>
<dbReference type="PIRSF" id="PIRSF037037">
    <property type="entry name" value="Kelch-like_protein_gigaxonin"/>
    <property type="match status" value="1"/>
</dbReference>
<dbReference type="SMART" id="SM00612">
    <property type="entry name" value="Kelch"/>
    <property type="match status" value="5"/>
</dbReference>
<dbReference type="Pfam" id="PF00651">
    <property type="entry name" value="BTB"/>
    <property type="match status" value="1"/>
</dbReference>
<reference evidence="4" key="3">
    <citation type="submission" date="2025-09" db="UniProtKB">
        <authorList>
            <consortium name="Ensembl"/>
        </authorList>
    </citation>
    <scope>IDENTIFICATION</scope>
</reference>
<dbReference type="Gene3D" id="3.30.710.10">
    <property type="entry name" value="Potassium Channel Kv1.1, Chain A"/>
    <property type="match status" value="1"/>
</dbReference>
<organism evidence="4 5">
    <name type="scientific">Ciona intestinalis</name>
    <name type="common">Transparent sea squirt</name>
    <name type="synonym">Ascidia intestinalis</name>
    <dbReference type="NCBI Taxonomy" id="7719"/>
    <lineage>
        <taxon>Eukaryota</taxon>
        <taxon>Metazoa</taxon>
        <taxon>Chordata</taxon>
        <taxon>Tunicata</taxon>
        <taxon>Ascidiacea</taxon>
        <taxon>Phlebobranchia</taxon>
        <taxon>Cionidae</taxon>
        <taxon>Ciona</taxon>
    </lineage>
</organism>
<dbReference type="InterPro" id="IPR011705">
    <property type="entry name" value="BACK"/>
</dbReference>
<reference evidence="5" key="1">
    <citation type="journal article" date="2002" name="Science">
        <title>The draft genome of Ciona intestinalis: insights into chordate and vertebrate origins.</title>
        <authorList>
            <person name="Dehal P."/>
            <person name="Satou Y."/>
            <person name="Campbell R.K."/>
            <person name="Chapman J."/>
            <person name="Degnan B."/>
            <person name="De Tomaso A."/>
            <person name="Davidson B."/>
            <person name="Di Gregorio A."/>
            <person name="Gelpke M."/>
            <person name="Goodstein D.M."/>
            <person name="Harafuji N."/>
            <person name="Hastings K.E."/>
            <person name="Ho I."/>
            <person name="Hotta K."/>
            <person name="Huang W."/>
            <person name="Kawashima T."/>
            <person name="Lemaire P."/>
            <person name="Martinez D."/>
            <person name="Meinertzhagen I.A."/>
            <person name="Necula S."/>
            <person name="Nonaka M."/>
            <person name="Putnam N."/>
            <person name="Rash S."/>
            <person name="Saiga H."/>
            <person name="Satake M."/>
            <person name="Terry A."/>
            <person name="Yamada L."/>
            <person name="Wang H.G."/>
            <person name="Awazu S."/>
            <person name="Azumi K."/>
            <person name="Boore J."/>
            <person name="Branno M."/>
            <person name="Chin-Bow S."/>
            <person name="DeSantis R."/>
            <person name="Doyle S."/>
            <person name="Francino P."/>
            <person name="Keys D.N."/>
            <person name="Haga S."/>
            <person name="Hayashi H."/>
            <person name="Hino K."/>
            <person name="Imai K.S."/>
            <person name="Inaba K."/>
            <person name="Kano S."/>
            <person name="Kobayashi K."/>
            <person name="Kobayashi M."/>
            <person name="Lee B.I."/>
            <person name="Makabe K.W."/>
            <person name="Manohar C."/>
            <person name="Matassi G."/>
            <person name="Medina M."/>
            <person name="Mochizuki Y."/>
            <person name="Mount S."/>
            <person name="Morishita T."/>
            <person name="Miura S."/>
            <person name="Nakayama A."/>
            <person name="Nishizaka S."/>
            <person name="Nomoto H."/>
            <person name="Ohta F."/>
            <person name="Oishi K."/>
            <person name="Rigoutsos I."/>
            <person name="Sano M."/>
            <person name="Sasaki A."/>
            <person name="Sasakura Y."/>
            <person name="Shoguchi E."/>
            <person name="Shin-i T."/>
            <person name="Spagnuolo A."/>
            <person name="Stainier D."/>
            <person name="Suzuki M.M."/>
            <person name="Tassy O."/>
            <person name="Takatori N."/>
            <person name="Tokuoka M."/>
            <person name="Yagi K."/>
            <person name="Yoshizaki F."/>
            <person name="Wada S."/>
            <person name="Zhang C."/>
            <person name="Hyatt P.D."/>
            <person name="Larimer F."/>
            <person name="Detter C."/>
            <person name="Doggett N."/>
            <person name="Glavina T."/>
            <person name="Hawkins T."/>
            <person name="Richardson P."/>
            <person name="Lucas S."/>
            <person name="Kohara Y."/>
            <person name="Levine M."/>
            <person name="Satoh N."/>
            <person name="Rokhsar D.S."/>
        </authorList>
    </citation>
    <scope>NUCLEOTIDE SEQUENCE [LARGE SCALE GENOMIC DNA]</scope>
</reference>
<dbReference type="InterPro" id="IPR006652">
    <property type="entry name" value="Kelch_1"/>
</dbReference>
<evidence type="ECO:0000259" key="3">
    <source>
        <dbReference type="PROSITE" id="PS50097"/>
    </source>
</evidence>
<keyword evidence="2" id="KW-0677">Repeat</keyword>
<dbReference type="GO" id="GO:1990756">
    <property type="term" value="F:ubiquitin-like ligase-substrate adaptor activity"/>
    <property type="evidence" value="ECO:0000318"/>
    <property type="project" value="GO_Central"/>
</dbReference>
<feature type="domain" description="BTB" evidence="3">
    <location>
        <begin position="64"/>
        <end position="131"/>
    </location>
</feature>
<sequence>LVAIVGYSLNWLESERLKASPSKSVCMMLDIKTTTAHSSTFVKPNFSNEIVQGLRNLRTDGKFFDIVIHVADERFPCHRIILAAASNYFRSMFAGMMKESCTDKVTLFGVEPEAAEILIEFCYTGTAVITENNVIELLKASDLLQFHSVREACCEFVGKRLDSSNCLSVRQFAEKLSCAKLADEALTYTAENIVTVACSQEFNSLNYQQIRPILAHHMLNIDKEEGAFEILMQWLKCDIELRKDDFCRLMEVIRLPFIRRIYLLSKIETNPIVRASTLCKKLIKETRLFHTCMLDKNEKTSIRLQPRPSTGIAELLVTVGGCDENCDEATTVVSYNPVSGTWKALAQVEDNLRGGYATVSIGNDIYVTEGKKNTKVWRYKSQVNEWIKVCNMNYAHEYHGSVVLQSYIYVIGSEGCEKYDFISDSWTLIAKVPHRVNNCSVAACAGKIYTIGSLYGSEEILLQVYSPDRDKWDNIPINLPPMSFVPTISSLKGLLYFTSEDSKEVLTFDPRRNEWINTTSPMLHVHLGGSTTVFGGKLIVSGGYDERYDLSGIIEAYDTDTNTWSVIGKMPQPIFWHGCVSIYSFTSKCFQH</sequence>
<dbReference type="SMART" id="SM00225">
    <property type="entry name" value="BTB"/>
    <property type="match status" value="1"/>
</dbReference>
<dbReference type="InterPro" id="IPR011333">
    <property type="entry name" value="SKP1/BTB/POZ_sf"/>
</dbReference>
<dbReference type="FunFam" id="1.25.40.420:FF:000001">
    <property type="entry name" value="Kelch-like family member 12"/>
    <property type="match status" value="1"/>
</dbReference>
<dbReference type="SUPFAM" id="SSF54695">
    <property type="entry name" value="POZ domain"/>
    <property type="match status" value="1"/>
</dbReference>
<protein>
    <recommendedName>
        <fullName evidence="3">BTB domain-containing protein</fullName>
    </recommendedName>
</protein>
<dbReference type="InterPro" id="IPR017096">
    <property type="entry name" value="BTB-kelch_protein"/>
</dbReference>
<dbReference type="PANTHER" id="PTHR24412">
    <property type="entry name" value="KELCH PROTEIN"/>
    <property type="match status" value="1"/>
</dbReference>